<evidence type="ECO:0000313" key="4">
    <source>
        <dbReference type="Proteomes" id="UP000029120"/>
    </source>
</evidence>
<feature type="region of interest" description="Disordered" evidence="1">
    <location>
        <begin position="1"/>
        <end position="34"/>
    </location>
</feature>
<dbReference type="Proteomes" id="UP000029120">
    <property type="component" value="Chromosome 8"/>
</dbReference>
<evidence type="ECO:0000313" key="3">
    <source>
        <dbReference type="EMBL" id="KFK27266.1"/>
    </source>
</evidence>
<proteinExistence type="predicted"/>
<sequence length="116" mass="13661">MAKEDPHARDENELEIGVEEMQTDSDVSSDSEPEFDLSEAIIGEQDWFDFENDYIAKIMATLDVSEESMKEKWSMLPMESKPRFEEEWREIRAKEIELALKKTKLIRKMISQVRDS</sequence>
<name>A0A087GBL4_ARAAL</name>
<dbReference type="EMBL" id="CM002876">
    <property type="protein sequence ID" value="KFK27266.1"/>
    <property type="molecule type" value="Genomic_DNA"/>
</dbReference>
<accession>A0A087GBL4</accession>
<dbReference type="AlphaFoldDB" id="A0A087GBL4"/>
<feature type="compositionally biased region" description="Basic and acidic residues" evidence="1">
    <location>
        <begin position="1"/>
        <end position="11"/>
    </location>
</feature>
<dbReference type="Pfam" id="PF22757">
    <property type="entry name" value="GeBP-like_C"/>
    <property type="match status" value="1"/>
</dbReference>
<organism evidence="3 4">
    <name type="scientific">Arabis alpina</name>
    <name type="common">Alpine rock-cress</name>
    <dbReference type="NCBI Taxonomy" id="50452"/>
    <lineage>
        <taxon>Eukaryota</taxon>
        <taxon>Viridiplantae</taxon>
        <taxon>Streptophyta</taxon>
        <taxon>Embryophyta</taxon>
        <taxon>Tracheophyta</taxon>
        <taxon>Spermatophyta</taxon>
        <taxon>Magnoliopsida</taxon>
        <taxon>eudicotyledons</taxon>
        <taxon>Gunneridae</taxon>
        <taxon>Pentapetalae</taxon>
        <taxon>rosids</taxon>
        <taxon>malvids</taxon>
        <taxon>Brassicales</taxon>
        <taxon>Brassicaceae</taxon>
        <taxon>Arabideae</taxon>
        <taxon>Arabis</taxon>
    </lineage>
</organism>
<gene>
    <name evidence="3" type="ordered locus">AALP_Aa8g359700</name>
</gene>
<keyword evidence="4" id="KW-1185">Reference proteome</keyword>
<protein>
    <recommendedName>
        <fullName evidence="2">Glabrous enhancer-binding protein-like C-terminal domain-containing protein</fullName>
    </recommendedName>
</protein>
<feature type="compositionally biased region" description="Acidic residues" evidence="1">
    <location>
        <begin position="12"/>
        <end position="34"/>
    </location>
</feature>
<dbReference type="InterPro" id="IPR053933">
    <property type="entry name" value="GeBP-like_C"/>
</dbReference>
<evidence type="ECO:0000259" key="2">
    <source>
        <dbReference type="Pfam" id="PF22757"/>
    </source>
</evidence>
<evidence type="ECO:0000256" key="1">
    <source>
        <dbReference type="SAM" id="MobiDB-lite"/>
    </source>
</evidence>
<feature type="domain" description="Glabrous enhancer-binding protein-like C-terminal" evidence="2">
    <location>
        <begin position="50"/>
        <end position="113"/>
    </location>
</feature>
<dbReference type="Gramene" id="KFK27266">
    <property type="protein sequence ID" value="KFK27266"/>
    <property type="gene ID" value="AALP_AA8G359700"/>
</dbReference>
<reference evidence="4" key="1">
    <citation type="journal article" date="2015" name="Nat. Plants">
        <title>Genome expansion of Arabis alpina linked with retrotransposition and reduced symmetric DNA methylation.</title>
        <authorList>
            <person name="Willing E.M."/>
            <person name="Rawat V."/>
            <person name="Mandakova T."/>
            <person name="Maumus F."/>
            <person name="James G.V."/>
            <person name="Nordstroem K.J."/>
            <person name="Becker C."/>
            <person name="Warthmann N."/>
            <person name="Chica C."/>
            <person name="Szarzynska B."/>
            <person name="Zytnicki M."/>
            <person name="Albani M.C."/>
            <person name="Kiefer C."/>
            <person name="Bergonzi S."/>
            <person name="Castaings L."/>
            <person name="Mateos J.L."/>
            <person name="Berns M.C."/>
            <person name="Bujdoso N."/>
            <person name="Piofczyk T."/>
            <person name="de Lorenzo L."/>
            <person name="Barrero-Sicilia C."/>
            <person name="Mateos I."/>
            <person name="Piednoel M."/>
            <person name="Hagmann J."/>
            <person name="Chen-Min-Tao R."/>
            <person name="Iglesias-Fernandez R."/>
            <person name="Schuster S.C."/>
            <person name="Alonso-Blanco C."/>
            <person name="Roudier F."/>
            <person name="Carbonero P."/>
            <person name="Paz-Ares J."/>
            <person name="Davis S.J."/>
            <person name="Pecinka A."/>
            <person name="Quesneville H."/>
            <person name="Colot V."/>
            <person name="Lysak M.A."/>
            <person name="Weigel D."/>
            <person name="Coupland G."/>
            <person name="Schneeberger K."/>
        </authorList>
    </citation>
    <scope>NUCLEOTIDE SEQUENCE [LARGE SCALE GENOMIC DNA]</scope>
    <source>
        <strain evidence="4">cv. Pajares</strain>
    </source>
</reference>